<name>A0A418RA56_9BACT</name>
<reference evidence="8 9" key="1">
    <citation type="submission" date="2018-09" db="EMBL/GenBank/DDBJ databases">
        <authorList>
            <person name="Zeman M."/>
            <person name="Pardy F."/>
        </authorList>
    </citation>
    <scope>NUCLEOTIDE SEQUENCE [LARGE SCALE GENOMIC DNA]</scope>
    <source>
        <strain evidence="8 9">CCM 8852</strain>
    </source>
</reference>
<evidence type="ECO:0000256" key="1">
    <source>
        <dbReference type="ARBA" id="ARBA00004442"/>
    </source>
</evidence>
<comment type="subcellular location">
    <subcellularLocation>
        <location evidence="1">Cell outer membrane</location>
    </subcellularLocation>
</comment>
<feature type="region of interest" description="Disordered" evidence="4">
    <location>
        <begin position="822"/>
        <end position="851"/>
    </location>
</feature>
<dbReference type="InterPro" id="IPR041700">
    <property type="entry name" value="OMP_b-brl_3"/>
</dbReference>
<dbReference type="InterPro" id="IPR037066">
    <property type="entry name" value="Plug_dom_sf"/>
</dbReference>
<reference evidence="8 9" key="2">
    <citation type="submission" date="2019-01" db="EMBL/GenBank/DDBJ databases">
        <title>Hymenobacter humicola sp. nov., isolated from soils in Antarctica.</title>
        <authorList>
            <person name="Sedlacek I."/>
            <person name="Holochova P."/>
            <person name="Kralova S."/>
            <person name="Pantucek R."/>
            <person name="Stankova E."/>
            <person name="Vrbovska V."/>
            <person name="Kristofova L."/>
            <person name="Svec P."/>
            <person name="Busse H.-J."/>
        </authorList>
    </citation>
    <scope>NUCLEOTIDE SEQUENCE [LARGE SCALE GENOMIC DNA]</scope>
    <source>
        <strain evidence="8 9">CCM 8852</strain>
    </source>
</reference>
<keyword evidence="8" id="KW-0675">Receptor</keyword>
<evidence type="ECO:0000256" key="3">
    <source>
        <dbReference type="ARBA" id="ARBA00023237"/>
    </source>
</evidence>
<gene>
    <name evidence="8" type="ORF">D0T11_00910</name>
</gene>
<protein>
    <submittedName>
        <fullName evidence="8">TonB-dependent receptor</fullName>
    </submittedName>
</protein>
<dbReference type="Gene3D" id="2.60.40.1120">
    <property type="entry name" value="Carboxypeptidase-like, regulatory domain"/>
    <property type="match status" value="1"/>
</dbReference>
<dbReference type="Pfam" id="PF13715">
    <property type="entry name" value="CarbopepD_reg_2"/>
    <property type="match status" value="1"/>
</dbReference>
<evidence type="ECO:0000313" key="8">
    <source>
        <dbReference type="EMBL" id="RIY14276.1"/>
    </source>
</evidence>
<dbReference type="SUPFAM" id="SSF49464">
    <property type="entry name" value="Carboxypeptidase regulatory domain-like"/>
    <property type="match status" value="1"/>
</dbReference>
<dbReference type="InterPro" id="IPR008969">
    <property type="entry name" value="CarboxyPept-like_regulatory"/>
</dbReference>
<evidence type="ECO:0000259" key="7">
    <source>
        <dbReference type="Pfam" id="PF14905"/>
    </source>
</evidence>
<accession>A0A418RA56</accession>
<dbReference type="Pfam" id="PF14905">
    <property type="entry name" value="OMP_b-brl_3"/>
    <property type="match status" value="1"/>
</dbReference>
<keyword evidence="3" id="KW-0998">Cell outer membrane</keyword>
<keyword evidence="2" id="KW-0472">Membrane</keyword>
<feature type="domain" description="TonB-dependent receptor plug" evidence="6">
    <location>
        <begin position="164"/>
        <end position="250"/>
    </location>
</feature>
<dbReference type="AlphaFoldDB" id="A0A418RA56"/>
<keyword evidence="9" id="KW-1185">Reference proteome</keyword>
<dbReference type="Proteomes" id="UP000284250">
    <property type="component" value="Unassembled WGS sequence"/>
</dbReference>
<dbReference type="EMBL" id="QYCN01000001">
    <property type="protein sequence ID" value="RIY14276.1"/>
    <property type="molecule type" value="Genomic_DNA"/>
</dbReference>
<sequence>MKPATSLLLLFSGLLATPALAQTTPPTGQRPAAAPAGTAAKPILPIAPKGPGRLEGTVLDATTRKPVEFATVALLPATGTTPLDGTICDEKGRYDLKGLAAGQYRLQISFIGYVAQTVPVTVGEGLTTVPTLTLASTAQKLGEVTVTGERAVIETKPDRIVYNADKDLTNAGGTAADVLRKVPLLSVDPDGGLQLRGSSNIRVLIDNKPSAIVAGSVADALKQIPADQIKSVEVITTPSAKYDAEGTGGIINIILKKNNLQGLNGSVGAAAGTRSSNGNASLNYRKGKIGLTSSASGFAFYSPNRNDLTRSLKGPNGTETETLRQAGNGNTLGGGGFGRLGLDYDPAPFHNLTLNVQGNLFRNSGNYEQYNNVLLPVANEFTRDTDRKFRTQSYDVNGGYARTFDGQKGREWSVLAQHTRNRNVQDYSLDQFGGRTTDNAARNYREASNNLSRNLETTLQTDYAHPFSETSNLETGAKAILRRVSSTYDVANSLPNAATLDPQFNPARSNEFSYDQDVVAGYASYGFAASKKLSFKLGTRVENTRIDGRFQQQQNENSGVEQNYTNMLPNLSLNFQPKNEKKPGESVRLAYSRRIQRPQIFYLNPFRNTADTLNVSFGNPQLKPETTDSYELNYTTFIKGSVLNLSTYARRTGNSIEAVREVKKGVNEQTYANIGRNATYGGSVFGSFKPTKKWDVSGNVNVYYVSLKSPSLGLSNGGVQYNLNLNSSYKFEKGLSLQFFGGLNSPRVQLQGRQAAWTFYSLGLRKNLLNDKADLTLNADNFLSATRNLSTTLNTDQFRQESNNYIYLRGVRLAFNYRFGKVSNQPPKRRRSIRNDDTKSGGDGQQGQQGN</sequence>
<evidence type="ECO:0000313" key="9">
    <source>
        <dbReference type="Proteomes" id="UP000284250"/>
    </source>
</evidence>
<dbReference type="OrthoDB" id="905812at2"/>
<dbReference type="PANTHER" id="PTHR40980:SF4">
    <property type="entry name" value="TONB-DEPENDENT RECEPTOR-LIKE BETA-BARREL DOMAIN-CONTAINING PROTEIN"/>
    <property type="match status" value="1"/>
</dbReference>
<dbReference type="InterPro" id="IPR036942">
    <property type="entry name" value="Beta-barrel_TonB_sf"/>
</dbReference>
<proteinExistence type="predicted"/>
<dbReference type="GO" id="GO:0009279">
    <property type="term" value="C:cell outer membrane"/>
    <property type="evidence" value="ECO:0007669"/>
    <property type="project" value="UniProtKB-SubCell"/>
</dbReference>
<feature type="domain" description="Outer membrane protein beta-barrel" evidence="7">
    <location>
        <begin position="403"/>
        <end position="817"/>
    </location>
</feature>
<feature type="compositionally biased region" description="Gly residues" evidence="4">
    <location>
        <begin position="841"/>
        <end position="851"/>
    </location>
</feature>
<feature type="chain" id="PRO_5019489096" evidence="5">
    <location>
        <begin position="22"/>
        <end position="851"/>
    </location>
</feature>
<dbReference type="Gene3D" id="2.170.130.10">
    <property type="entry name" value="TonB-dependent receptor, plug domain"/>
    <property type="match status" value="1"/>
</dbReference>
<dbReference type="InterPro" id="IPR012910">
    <property type="entry name" value="Plug_dom"/>
</dbReference>
<dbReference type="PANTHER" id="PTHR40980">
    <property type="entry name" value="PLUG DOMAIN-CONTAINING PROTEIN"/>
    <property type="match status" value="1"/>
</dbReference>
<feature type="signal peptide" evidence="5">
    <location>
        <begin position="1"/>
        <end position="21"/>
    </location>
</feature>
<keyword evidence="5" id="KW-0732">Signal</keyword>
<organism evidence="8 9">
    <name type="scientific">Hymenobacter rubripertinctus</name>
    <dbReference type="NCBI Taxonomy" id="2029981"/>
    <lineage>
        <taxon>Bacteria</taxon>
        <taxon>Pseudomonadati</taxon>
        <taxon>Bacteroidota</taxon>
        <taxon>Cytophagia</taxon>
        <taxon>Cytophagales</taxon>
        <taxon>Hymenobacteraceae</taxon>
        <taxon>Hymenobacter</taxon>
    </lineage>
</organism>
<dbReference type="Pfam" id="PF07715">
    <property type="entry name" value="Plug"/>
    <property type="match status" value="1"/>
</dbReference>
<comment type="caution">
    <text evidence="8">The sequence shown here is derived from an EMBL/GenBank/DDBJ whole genome shotgun (WGS) entry which is preliminary data.</text>
</comment>
<evidence type="ECO:0000259" key="6">
    <source>
        <dbReference type="Pfam" id="PF07715"/>
    </source>
</evidence>
<evidence type="ECO:0000256" key="5">
    <source>
        <dbReference type="SAM" id="SignalP"/>
    </source>
</evidence>
<feature type="region of interest" description="Disordered" evidence="4">
    <location>
        <begin position="311"/>
        <end position="331"/>
    </location>
</feature>
<evidence type="ECO:0000256" key="4">
    <source>
        <dbReference type="SAM" id="MobiDB-lite"/>
    </source>
</evidence>
<dbReference type="RefSeq" id="WP_119653894.1">
    <property type="nucleotide sequence ID" value="NZ_JBHUOI010000075.1"/>
</dbReference>
<dbReference type="SUPFAM" id="SSF56935">
    <property type="entry name" value="Porins"/>
    <property type="match status" value="1"/>
</dbReference>
<evidence type="ECO:0000256" key="2">
    <source>
        <dbReference type="ARBA" id="ARBA00023136"/>
    </source>
</evidence>
<dbReference type="Gene3D" id="2.40.170.20">
    <property type="entry name" value="TonB-dependent receptor, beta-barrel domain"/>
    <property type="match status" value="1"/>
</dbReference>